<evidence type="ECO:0000313" key="8">
    <source>
        <dbReference type="Proteomes" id="UP000039046"/>
    </source>
</evidence>
<dbReference type="STRING" id="1531966.A0A0A1TPJ4"/>
<feature type="transmembrane region" description="Helical" evidence="6">
    <location>
        <begin position="157"/>
        <end position="183"/>
    </location>
</feature>
<evidence type="ECO:0008006" key="9">
    <source>
        <dbReference type="Google" id="ProtNLM"/>
    </source>
</evidence>
<keyword evidence="2 6" id="KW-0812">Transmembrane</keyword>
<keyword evidence="4 6" id="KW-0472">Membrane</keyword>
<evidence type="ECO:0000256" key="3">
    <source>
        <dbReference type="ARBA" id="ARBA00022989"/>
    </source>
</evidence>
<feature type="transmembrane region" description="Helical" evidence="6">
    <location>
        <begin position="17"/>
        <end position="37"/>
    </location>
</feature>
<evidence type="ECO:0000256" key="5">
    <source>
        <dbReference type="SAM" id="MobiDB-lite"/>
    </source>
</evidence>
<evidence type="ECO:0000313" key="7">
    <source>
        <dbReference type="EMBL" id="CEJ92672.1"/>
    </source>
</evidence>
<feature type="transmembrane region" description="Helical" evidence="6">
    <location>
        <begin position="195"/>
        <end position="217"/>
    </location>
</feature>
<organism evidence="7 8">
    <name type="scientific">[Torrubiella] hemipterigena</name>
    <dbReference type="NCBI Taxonomy" id="1531966"/>
    <lineage>
        <taxon>Eukaryota</taxon>
        <taxon>Fungi</taxon>
        <taxon>Dikarya</taxon>
        <taxon>Ascomycota</taxon>
        <taxon>Pezizomycotina</taxon>
        <taxon>Sordariomycetes</taxon>
        <taxon>Hypocreomycetidae</taxon>
        <taxon>Hypocreales</taxon>
        <taxon>Clavicipitaceae</taxon>
        <taxon>Clavicipitaceae incertae sedis</taxon>
        <taxon>'Torrubiella' clade</taxon>
    </lineage>
</organism>
<feature type="region of interest" description="Disordered" evidence="5">
    <location>
        <begin position="273"/>
        <end position="302"/>
    </location>
</feature>
<comment type="subcellular location">
    <subcellularLocation>
        <location evidence="1">Membrane</location>
        <topology evidence="1">Multi-pass membrane protein</topology>
    </subcellularLocation>
</comment>
<name>A0A0A1TPJ4_9HYPO</name>
<feature type="transmembrane region" description="Helical" evidence="6">
    <location>
        <begin position="119"/>
        <end position="137"/>
    </location>
</feature>
<proteinExistence type="predicted"/>
<dbReference type="InterPro" id="IPR007568">
    <property type="entry name" value="RTA1"/>
</dbReference>
<evidence type="ECO:0000256" key="6">
    <source>
        <dbReference type="SAM" id="Phobius"/>
    </source>
</evidence>
<dbReference type="PANTHER" id="PTHR31465:SF15">
    <property type="entry name" value="LIPID TRANSPORTER ATNI-RELATED"/>
    <property type="match status" value="1"/>
</dbReference>
<dbReference type="OrthoDB" id="5384040at2759"/>
<evidence type="ECO:0000256" key="1">
    <source>
        <dbReference type="ARBA" id="ARBA00004141"/>
    </source>
</evidence>
<dbReference type="EMBL" id="CDHN01000005">
    <property type="protein sequence ID" value="CEJ92672.1"/>
    <property type="molecule type" value="Genomic_DNA"/>
</dbReference>
<feature type="transmembrane region" description="Helical" evidence="6">
    <location>
        <begin position="44"/>
        <end position="63"/>
    </location>
</feature>
<dbReference type="AlphaFoldDB" id="A0A0A1TPJ4"/>
<dbReference type="Proteomes" id="UP000039046">
    <property type="component" value="Unassembled WGS sequence"/>
</dbReference>
<keyword evidence="8" id="KW-1185">Reference proteome</keyword>
<gene>
    <name evidence="7" type="ORF">VHEMI08307</name>
</gene>
<evidence type="ECO:0000256" key="2">
    <source>
        <dbReference type="ARBA" id="ARBA00022692"/>
    </source>
</evidence>
<dbReference type="GO" id="GO:0016020">
    <property type="term" value="C:membrane"/>
    <property type="evidence" value="ECO:0007669"/>
    <property type="project" value="UniProtKB-SubCell"/>
</dbReference>
<protein>
    <recommendedName>
        <fullName evidence="9">RTA1 domain protein</fullName>
    </recommendedName>
</protein>
<evidence type="ECO:0000256" key="4">
    <source>
        <dbReference type="ARBA" id="ARBA00023136"/>
    </source>
</evidence>
<dbReference type="HOGENOM" id="CLU_033465_3_0_1"/>
<reference evidence="7 8" key="1">
    <citation type="journal article" date="2015" name="Genome Announc.">
        <title>Draft Genome Sequence and Gene Annotation of the Entomopathogenic Fungus Verticillium hemipterigenum.</title>
        <authorList>
            <person name="Horn F."/>
            <person name="Habel A."/>
            <person name="Scharf D.H."/>
            <person name="Dworschak J."/>
            <person name="Brakhage A.A."/>
            <person name="Guthke R."/>
            <person name="Hertweck C."/>
            <person name="Linde J."/>
        </authorList>
    </citation>
    <scope>NUCLEOTIDE SEQUENCE [LARGE SCALE GENOMIC DNA]</scope>
</reference>
<dbReference type="PANTHER" id="PTHR31465">
    <property type="entry name" value="PROTEIN RTA1-RELATED"/>
    <property type="match status" value="1"/>
</dbReference>
<keyword evidence="3 6" id="KW-1133">Transmembrane helix</keyword>
<dbReference type="Pfam" id="PF04479">
    <property type="entry name" value="RTA1"/>
    <property type="match status" value="1"/>
</dbReference>
<sequence length="302" mass="34518">METITHPHSMWQFSPSLAASIVFLMLFFLTTVAHLIQAQLYRKWYCLVIVMSGILQTGTYAFRTASIQNPESYNLYAAWFVLILVAPLLTNAFVYMVFGRIVWNFSENRKLCGIRAQHFSLLFVFLDVVAFIVQVLGAAKAVTKDASQDVMYQGLHIYMGGVGIQLLFILVFSFLGSILFYFARKAGLQTDRKDHFRVCLTMLWVQGACLFLIALRIVFRLCEYSQGLDSTIPLHETYQYCLDSLPMFLALLLLNFMHPDRIMCSYPTRIPSTSKSFHVKPSASPRHETWSAPATSHELDLY</sequence>
<accession>A0A0A1TPJ4</accession>
<feature type="transmembrane region" description="Helical" evidence="6">
    <location>
        <begin position="75"/>
        <end position="98"/>
    </location>
</feature>